<comment type="caution">
    <text evidence="1">The sequence shown here is derived from an EMBL/GenBank/DDBJ whole genome shotgun (WGS) entry which is preliminary data.</text>
</comment>
<reference evidence="1 2" key="1">
    <citation type="journal article" date="2021" name="Appl. Environ. Microbiol.">
        <title>Genetic linkage and physical mapping for an oyster mushroom Pleurotus cornucopiae and QTL analysis for the trait cap color.</title>
        <authorList>
            <person name="Zhang Y."/>
            <person name="Gao W."/>
            <person name="Sonnenberg A."/>
            <person name="Chen Q."/>
            <person name="Zhang J."/>
            <person name="Huang C."/>
        </authorList>
    </citation>
    <scope>NUCLEOTIDE SEQUENCE [LARGE SCALE GENOMIC DNA]</scope>
    <source>
        <strain evidence="1">CCMSSC00406</strain>
    </source>
</reference>
<gene>
    <name evidence="1" type="ORF">CCMSSC00406_0002972</name>
</gene>
<name>A0ACB7J5Y1_PLECO</name>
<evidence type="ECO:0000313" key="2">
    <source>
        <dbReference type="Proteomes" id="UP000824881"/>
    </source>
</evidence>
<organism evidence="1 2">
    <name type="scientific">Pleurotus cornucopiae</name>
    <name type="common">Cornucopia mushroom</name>
    <dbReference type="NCBI Taxonomy" id="5321"/>
    <lineage>
        <taxon>Eukaryota</taxon>
        <taxon>Fungi</taxon>
        <taxon>Dikarya</taxon>
        <taxon>Basidiomycota</taxon>
        <taxon>Agaricomycotina</taxon>
        <taxon>Agaricomycetes</taxon>
        <taxon>Agaricomycetidae</taxon>
        <taxon>Agaricales</taxon>
        <taxon>Pleurotineae</taxon>
        <taxon>Pleurotaceae</taxon>
        <taxon>Pleurotus</taxon>
    </lineage>
</organism>
<dbReference type="Proteomes" id="UP000824881">
    <property type="component" value="Unassembled WGS sequence"/>
</dbReference>
<keyword evidence="2" id="KW-1185">Reference proteome</keyword>
<proteinExistence type="predicted"/>
<dbReference type="EMBL" id="WQMT02000002">
    <property type="protein sequence ID" value="KAG9225469.1"/>
    <property type="molecule type" value="Genomic_DNA"/>
</dbReference>
<accession>A0ACB7J5Y1</accession>
<evidence type="ECO:0000313" key="1">
    <source>
        <dbReference type="EMBL" id="KAG9225469.1"/>
    </source>
</evidence>
<protein>
    <submittedName>
        <fullName evidence="1">Uncharacterized protein</fullName>
    </submittedName>
</protein>
<sequence length="368" mass="40084">MDFDGLDMSTTLGPVYWGTVISLVLGGITVLQAYTYFPHPSDRPFIQVTAASMVIFDFVSSALVVQSVYYYLVPHFGSLAPLASITPELSAECLLSSIITFISQFYFVAQIYAGKTGRGSWMVPVFVAVCAILALVFGVGKNPSFRTDQVLIPELACTSVMFVFHHNVLGDRHRHFELFFGLAKGFGALTDIVATVAMCKLLSNAGTGMSSTHSLLKSLIRFVVHRGVLVALIQTLLLITFYAAPANLAWMAFHVNVTKLYANTFFAMLNSREQLKDRIGVSTTSFTNLSQGRLPTKQTAMSAKQIDAESQDRDYDGGAYHMHSMPTVTQTDSSYPPLQSLPSNVATGIKALYGTSQSPITANDIPQV</sequence>